<feature type="transmembrane region" description="Helical" evidence="1">
    <location>
        <begin position="81"/>
        <end position="100"/>
    </location>
</feature>
<dbReference type="EMBL" id="PJMW01000002">
    <property type="protein sequence ID" value="PKV78517.1"/>
    <property type="molecule type" value="Genomic_DNA"/>
</dbReference>
<comment type="caution">
    <text evidence="2">The sequence shown here is derived from an EMBL/GenBank/DDBJ whole genome shotgun (WGS) entry which is preliminary data.</text>
</comment>
<feature type="transmembrane region" description="Helical" evidence="1">
    <location>
        <begin position="12"/>
        <end position="41"/>
    </location>
</feature>
<dbReference type="RefSeq" id="WP_101464944.1">
    <property type="nucleotide sequence ID" value="NZ_PJMW01000002.1"/>
</dbReference>
<feature type="transmembrane region" description="Helical" evidence="1">
    <location>
        <begin position="151"/>
        <end position="171"/>
    </location>
</feature>
<organism evidence="2 3">
    <name type="scientific">Nocardia fluminea</name>
    <dbReference type="NCBI Taxonomy" id="134984"/>
    <lineage>
        <taxon>Bacteria</taxon>
        <taxon>Bacillati</taxon>
        <taxon>Actinomycetota</taxon>
        <taxon>Actinomycetes</taxon>
        <taxon>Mycobacteriales</taxon>
        <taxon>Nocardiaceae</taxon>
        <taxon>Nocardia</taxon>
    </lineage>
</organism>
<proteinExistence type="predicted"/>
<keyword evidence="1" id="KW-0472">Membrane</keyword>
<accession>A0A2N3VA64</accession>
<reference evidence="2 3" key="1">
    <citation type="submission" date="2017-12" db="EMBL/GenBank/DDBJ databases">
        <title>Sequencing the genomes of 1000 Actinobacteria strains.</title>
        <authorList>
            <person name="Klenk H.-P."/>
        </authorList>
    </citation>
    <scope>NUCLEOTIDE SEQUENCE [LARGE SCALE GENOMIC DNA]</scope>
    <source>
        <strain evidence="2 3">DSM 44489</strain>
    </source>
</reference>
<evidence type="ECO:0000313" key="2">
    <source>
        <dbReference type="EMBL" id="PKV78517.1"/>
    </source>
</evidence>
<protein>
    <submittedName>
        <fullName evidence="2">Uncharacterized protein</fullName>
    </submittedName>
</protein>
<sequence>MVVLETKSKSGEVAAIVTVCLAGVAAAANLVGAVILVRSFLNDPGELDDSLTLFAALGALVSMFAFAYGSLLLARRDDIGRWVIVVAAGAQLALGVLGLLATLVNYDSGYGIHWFDSEPVVRSILIGLGGVPGTVTAIVNHSWAAALSATVFGGLVLLCAALPWTAAYTLARPVEVVGPNV</sequence>
<dbReference type="AlphaFoldDB" id="A0A2N3VA64"/>
<keyword evidence="1" id="KW-1133">Transmembrane helix</keyword>
<gene>
    <name evidence="2" type="ORF">ATK86_2890</name>
</gene>
<name>A0A2N3VA64_9NOCA</name>
<keyword evidence="1" id="KW-0812">Transmembrane</keyword>
<dbReference type="Proteomes" id="UP000233766">
    <property type="component" value="Unassembled WGS sequence"/>
</dbReference>
<feature type="transmembrane region" description="Helical" evidence="1">
    <location>
        <begin position="53"/>
        <end position="74"/>
    </location>
</feature>
<evidence type="ECO:0000256" key="1">
    <source>
        <dbReference type="SAM" id="Phobius"/>
    </source>
</evidence>
<keyword evidence="3" id="KW-1185">Reference proteome</keyword>
<dbReference type="OrthoDB" id="4560230at2"/>
<feature type="transmembrane region" description="Helical" evidence="1">
    <location>
        <begin position="120"/>
        <end position="139"/>
    </location>
</feature>
<evidence type="ECO:0000313" key="3">
    <source>
        <dbReference type="Proteomes" id="UP000233766"/>
    </source>
</evidence>